<evidence type="ECO:0000313" key="8">
    <source>
        <dbReference type="EnsemblMetazoa" id="CapteP121310"/>
    </source>
</evidence>
<accession>R7V5M9</accession>
<dbReference type="Pfam" id="PF00058">
    <property type="entry name" value="Ldl_recept_b"/>
    <property type="match status" value="2"/>
</dbReference>
<dbReference type="GO" id="GO:0005886">
    <property type="term" value="C:plasma membrane"/>
    <property type="evidence" value="ECO:0007669"/>
    <property type="project" value="TreeGrafter"/>
</dbReference>
<evidence type="ECO:0000313" key="9">
    <source>
        <dbReference type="Proteomes" id="UP000014760"/>
    </source>
</evidence>
<dbReference type="InterPro" id="IPR050778">
    <property type="entry name" value="Cueball_EGF_LRP_Nidogen"/>
</dbReference>
<dbReference type="GO" id="GO:0017147">
    <property type="term" value="F:Wnt-protein binding"/>
    <property type="evidence" value="ECO:0007669"/>
    <property type="project" value="TreeGrafter"/>
</dbReference>
<dbReference type="EMBL" id="AMQN01004959">
    <property type="status" value="NOT_ANNOTATED_CDS"/>
    <property type="molecule type" value="Genomic_DNA"/>
</dbReference>
<protein>
    <recommendedName>
        <fullName evidence="10">DUF5050 domain-containing protein</fullName>
    </recommendedName>
</protein>
<dbReference type="FunFam" id="2.120.10.30:FF:000241">
    <property type="entry name" value="Low-density lipoprotein receptor-related protein 6"/>
    <property type="match status" value="1"/>
</dbReference>
<dbReference type="PANTHER" id="PTHR46513:SF13">
    <property type="entry name" value="EGF-LIKE DOMAIN-CONTAINING PROTEIN"/>
    <property type="match status" value="1"/>
</dbReference>
<evidence type="ECO:0000313" key="7">
    <source>
        <dbReference type="EMBL" id="ELU14158.1"/>
    </source>
</evidence>
<dbReference type="EMBL" id="KB294746">
    <property type="protein sequence ID" value="ELU14158.1"/>
    <property type="molecule type" value="Genomic_DNA"/>
</dbReference>
<evidence type="ECO:0000256" key="5">
    <source>
        <dbReference type="ARBA" id="ARBA00023180"/>
    </source>
</evidence>
<keyword evidence="1" id="KW-0245">EGF-like domain</keyword>
<dbReference type="OMA" id="HRIMSST"/>
<reference evidence="9" key="1">
    <citation type="submission" date="2012-12" db="EMBL/GenBank/DDBJ databases">
        <authorList>
            <person name="Hellsten U."/>
            <person name="Grimwood J."/>
            <person name="Chapman J.A."/>
            <person name="Shapiro H."/>
            <person name="Aerts A."/>
            <person name="Otillar R.P."/>
            <person name="Terry A.Y."/>
            <person name="Boore J.L."/>
            <person name="Simakov O."/>
            <person name="Marletaz F."/>
            <person name="Cho S.-J."/>
            <person name="Edsinger-Gonzales E."/>
            <person name="Havlak P."/>
            <person name="Kuo D.-H."/>
            <person name="Larsson T."/>
            <person name="Lv J."/>
            <person name="Arendt D."/>
            <person name="Savage R."/>
            <person name="Osoegawa K."/>
            <person name="de Jong P."/>
            <person name="Lindberg D.R."/>
            <person name="Seaver E.C."/>
            <person name="Weisblat D.A."/>
            <person name="Putnam N.H."/>
            <person name="Grigoriev I.V."/>
            <person name="Rokhsar D.S."/>
        </authorList>
    </citation>
    <scope>NUCLEOTIDE SEQUENCE</scope>
    <source>
        <strain evidence="9">I ESC-2004</strain>
    </source>
</reference>
<keyword evidence="3" id="KW-0677">Repeat</keyword>
<reference evidence="7 9" key="2">
    <citation type="journal article" date="2013" name="Nature">
        <title>Insights into bilaterian evolution from three spiralian genomes.</title>
        <authorList>
            <person name="Simakov O."/>
            <person name="Marletaz F."/>
            <person name="Cho S.J."/>
            <person name="Edsinger-Gonzales E."/>
            <person name="Havlak P."/>
            <person name="Hellsten U."/>
            <person name="Kuo D.H."/>
            <person name="Larsson T."/>
            <person name="Lv J."/>
            <person name="Arendt D."/>
            <person name="Savage R."/>
            <person name="Osoegawa K."/>
            <person name="de Jong P."/>
            <person name="Grimwood J."/>
            <person name="Chapman J.A."/>
            <person name="Shapiro H."/>
            <person name="Aerts A."/>
            <person name="Otillar R.P."/>
            <person name="Terry A.Y."/>
            <person name="Boore J.L."/>
            <person name="Grigoriev I.V."/>
            <person name="Lindberg D.R."/>
            <person name="Seaver E.C."/>
            <person name="Weisblat D.A."/>
            <person name="Putnam N.H."/>
            <person name="Rokhsar D.S."/>
        </authorList>
    </citation>
    <scope>NUCLEOTIDE SEQUENCE</scope>
    <source>
        <strain evidence="7 9">I ESC-2004</strain>
    </source>
</reference>
<dbReference type="GO" id="GO:0060070">
    <property type="term" value="P:canonical Wnt signaling pathway"/>
    <property type="evidence" value="ECO:0007669"/>
    <property type="project" value="TreeGrafter"/>
</dbReference>
<evidence type="ECO:0000256" key="3">
    <source>
        <dbReference type="ARBA" id="ARBA00022737"/>
    </source>
</evidence>
<proteinExistence type="predicted"/>
<dbReference type="SMART" id="SM00135">
    <property type="entry name" value="LY"/>
    <property type="match status" value="3"/>
</dbReference>
<organism evidence="7">
    <name type="scientific">Capitella teleta</name>
    <name type="common">Polychaete worm</name>
    <dbReference type="NCBI Taxonomy" id="283909"/>
    <lineage>
        <taxon>Eukaryota</taxon>
        <taxon>Metazoa</taxon>
        <taxon>Spiralia</taxon>
        <taxon>Lophotrochozoa</taxon>
        <taxon>Annelida</taxon>
        <taxon>Polychaeta</taxon>
        <taxon>Sedentaria</taxon>
        <taxon>Scolecida</taxon>
        <taxon>Capitellidae</taxon>
        <taxon>Capitella</taxon>
    </lineage>
</organism>
<dbReference type="InterPro" id="IPR011042">
    <property type="entry name" value="6-blade_b-propeller_TolB-like"/>
</dbReference>
<dbReference type="AlphaFoldDB" id="R7V5M9"/>
<evidence type="ECO:0000256" key="4">
    <source>
        <dbReference type="ARBA" id="ARBA00023157"/>
    </source>
</evidence>
<dbReference type="STRING" id="283909.R7V5M9"/>
<keyword evidence="5" id="KW-0325">Glycoprotein</keyword>
<keyword evidence="9" id="KW-1185">Reference proteome</keyword>
<dbReference type="EnsemblMetazoa" id="CapteT121310">
    <property type="protein sequence ID" value="CapteP121310"/>
    <property type="gene ID" value="CapteG121310"/>
</dbReference>
<feature type="repeat" description="LDL-receptor class B" evidence="6">
    <location>
        <begin position="88"/>
        <end position="132"/>
    </location>
</feature>
<dbReference type="PANTHER" id="PTHR46513">
    <property type="entry name" value="VITELLOGENIN RECEPTOR-LIKE PROTEIN-RELATED-RELATED"/>
    <property type="match status" value="1"/>
</dbReference>
<dbReference type="Proteomes" id="UP000014760">
    <property type="component" value="Unassembled WGS sequence"/>
</dbReference>
<dbReference type="Gene3D" id="2.120.10.30">
    <property type="entry name" value="TolB, C-terminal domain"/>
    <property type="match status" value="1"/>
</dbReference>
<dbReference type="OrthoDB" id="10046193at2759"/>
<dbReference type="InterPro" id="IPR000033">
    <property type="entry name" value="LDLR_classB_rpt"/>
</dbReference>
<gene>
    <name evidence="7" type="ORF">CAPTEDRAFT_121310</name>
</gene>
<dbReference type="GO" id="GO:0042813">
    <property type="term" value="F:Wnt receptor activity"/>
    <property type="evidence" value="ECO:0007669"/>
    <property type="project" value="TreeGrafter"/>
</dbReference>
<dbReference type="SUPFAM" id="SSF63825">
    <property type="entry name" value="YWTD domain"/>
    <property type="match status" value="1"/>
</dbReference>
<reference evidence="8" key="3">
    <citation type="submission" date="2015-06" db="UniProtKB">
        <authorList>
            <consortium name="EnsemblMetazoa"/>
        </authorList>
    </citation>
    <scope>IDENTIFICATION</scope>
</reference>
<evidence type="ECO:0000256" key="2">
    <source>
        <dbReference type="ARBA" id="ARBA00022729"/>
    </source>
</evidence>
<evidence type="ECO:0008006" key="10">
    <source>
        <dbReference type="Google" id="ProtNLM"/>
    </source>
</evidence>
<evidence type="ECO:0000256" key="1">
    <source>
        <dbReference type="ARBA" id="ARBA00022536"/>
    </source>
</evidence>
<dbReference type="PROSITE" id="PS51120">
    <property type="entry name" value="LDLRB"/>
    <property type="match status" value="1"/>
</dbReference>
<sequence length="184" mass="20404">MAYWTDVGSSTIKRLHLNTSKEELLMNGCIADSTPDGIALDIHSRLLFYTDTGKKVIGVTSLDISYHATLISKGLDQPRAIAADPGRGYIYWSDWGLQSSIKKARMDGSGQQVVVNTGIGHWPNGLTLDAYGQVLYWCDARADSINSVDLVLLRTTVVHRKKGSHFFGITHLGDDLFFSDWTKR</sequence>
<dbReference type="HOGENOM" id="CLU_008163_5_2_1"/>
<keyword evidence="2" id="KW-0732">Signal</keyword>
<evidence type="ECO:0000256" key="6">
    <source>
        <dbReference type="PROSITE-ProRule" id="PRU00461"/>
    </source>
</evidence>
<keyword evidence="4" id="KW-1015">Disulfide bond</keyword>
<name>R7V5M9_CAPTE</name>